<organism evidence="2 3">
    <name type="scientific">Tunturiibacter lichenicola</name>
    <dbReference type="NCBI Taxonomy" id="2051959"/>
    <lineage>
        <taxon>Bacteria</taxon>
        <taxon>Pseudomonadati</taxon>
        <taxon>Acidobacteriota</taxon>
        <taxon>Terriglobia</taxon>
        <taxon>Terriglobales</taxon>
        <taxon>Acidobacteriaceae</taxon>
        <taxon>Tunturiibacter</taxon>
    </lineage>
</organism>
<sequence>MKVKCKIMHIIVANVTMFATRPPKFARASDITRLVFPKPIKREIALLQSLQATGASNSHLRKKSRQRSPPIRHNSSR</sequence>
<gene>
    <name evidence="2" type="ORF">HDF10_000435</name>
</gene>
<comment type="caution">
    <text evidence="2">The sequence shown here is derived from an EMBL/GenBank/DDBJ whole genome shotgun (WGS) entry which is preliminary data.</text>
</comment>
<reference evidence="2 3" key="1">
    <citation type="submission" date="2020-08" db="EMBL/GenBank/DDBJ databases">
        <title>Genomic Encyclopedia of Type Strains, Phase IV (KMG-V): Genome sequencing to study the core and pangenomes of soil and plant-associated prokaryotes.</title>
        <authorList>
            <person name="Whitman W."/>
        </authorList>
    </citation>
    <scope>NUCLEOTIDE SEQUENCE [LARGE SCALE GENOMIC DNA]</scope>
    <source>
        <strain evidence="2 3">M8US30</strain>
    </source>
</reference>
<evidence type="ECO:0000313" key="3">
    <source>
        <dbReference type="Proteomes" id="UP000569092"/>
    </source>
</evidence>
<accession>A0A7W8N432</accession>
<protein>
    <submittedName>
        <fullName evidence="2">Uncharacterized protein</fullName>
    </submittedName>
</protein>
<dbReference type="Proteomes" id="UP000569092">
    <property type="component" value="Unassembled WGS sequence"/>
</dbReference>
<evidence type="ECO:0000313" key="2">
    <source>
        <dbReference type="EMBL" id="MBB5342485.1"/>
    </source>
</evidence>
<evidence type="ECO:0000256" key="1">
    <source>
        <dbReference type="SAM" id="MobiDB-lite"/>
    </source>
</evidence>
<dbReference type="AlphaFoldDB" id="A0A7W8N432"/>
<dbReference type="EMBL" id="JACHDZ010000001">
    <property type="protein sequence ID" value="MBB5342485.1"/>
    <property type="molecule type" value="Genomic_DNA"/>
</dbReference>
<proteinExistence type="predicted"/>
<name>A0A7W8N432_9BACT</name>
<feature type="region of interest" description="Disordered" evidence="1">
    <location>
        <begin position="53"/>
        <end position="77"/>
    </location>
</feature>